<protein>
    <submittedName>
        <fullName evidence="8">Osmoprotectant transport system permease protein</fullName>
    </submittedName>
</protein>
<comment type="similarity">
    <text evidence="6">Belongs to the binding-protein-dependent transport system permease family.</text>
</comment>
<evidence type="ECO:0000313" key="8">
    <source>
        <dbReference type="EMBL" id="SKC77968.1"/>
    </source>
</evidence>
<name>A0A1T5LR18_9MICO</name>
<dbReference type="EMBL" id="FUZQ01000007">
    <property type="protein sequence ID" value="SKC77968.1"/>
    <property type="molecule type" value="Genomic_DNA"/>
</dbReference>
<dbReference type="PANTHER" id="PTHR30177:SF33">
    <property type="entry name" value="POSSIBLE OSMOPROTECTANT (GLYCINE BETAINE_CARNITINE_CHOLINE_L-PROLINE) TRANSPORT INTEGRAL MEMBRANE PROTEIN ABC TRANSPORTER PROZ"/>
    <property type="match status" value="1"/>
</dbReference>
<keyword evidence="4 6" id="KW-1133">Transmembrane helix</keyword>
<dbReference type="Proteomes" id="UP000189777">
    <property type="component" value="Unassembled WGS sequence"/>
</dbReference>
<evidence type="ECO:0000256" key="2">
    <source>
        <dbReference type="ARBA" id="ARBA00022448"/>
    </source>
</evidence>
<dbReference type="CDD" id="cd06261">
    <property type="entry name" value="TM_PBP2"/>
    <property type="match status" value="1"/>
</dbReference>
<keyword evidence="2 6" id="KW-0813">Transport</keyword>
<dbReference type="PROSITE" id="PS50928">
    <property type="entry name" value="ABC_TM1"/>
    <property type="match status" value="1"/>
</dbReference>
<accession>A0A1T5LR18</accession>
<evidence type="ECO:0000256" key="1">
    <source>
        <dbReference type="ARBA" id="ARBA00004141"/>
    </source>
</evidence>
<dbReference type="GO" id="GO:0005886">
    <property type="term" value="C:plasma membrane"/>
    <property type="evidence" value="ECO:0007669"/>
    <property type="project" value="UniProtKB-SubCell"/>
</dbReference>
<evidence type="ECO:0000256" key="6">
    <source>
        <dbReference type="RuleBase" id="RU363032"/>
    </source>
</evidence>
<dbReference type="GO" id="GO:0031460">
    <property type="term" value="P:glycine betaine transport"/>
    <property type="evidence" value="ECO:0007669"/>
    <property type="project" value="TreeGrafter"/>
</dbReference>
<feature type="transmembrane region" description="Helical" evidence="6">
    <location>
        <begin position="88"/>
        <end position="115"/>
    </location>
</feature>
<dbReference type="Pfam" id="PF00528">
    <property type="entry name" value="BPD_transp_1"/>
    <property type="match status" value="1"/>
</dbReference>
<dbReference type="GO" id="GO:0055085">
    <property type="term" value="P:transmembrane transport"/>
    <property type="evidence" value="ECO:0007669"/>
    <property type="project" value="InterPro"/>
</dbReference>
<evidence type="ECO:0000256" key="3">
    <source>
        <dbReference type="ARBA" id="ARBA00022692"/>
    </source>
</evidence>
<reference evidence="8 9" key="1">
    <citation type="submission" date="2017-02" db="EMBL/GenBank/DDBJ databases">
        <authorList>
            <person name="Peterson S.W."/>
        </authorList>
    </citation>
    <scope>NUCLEOTIDE SEQUENCE [LARGE SCALE GENOMIC DNA]</scope>
    <source>
        <strain evidence="8 9">DSM 21481</strain>
    </source>
</reference>
<dbReference type="Gene3D" id="1.10.3720.10">
    <property type="entry name" value="MetI-like"/>
    <property type="match status" value="1"/>
</dbReference>
<dbReference type="InterPro" id="IPR035906">
    <property type="entry name" value="MetI-like_sf"/>
</dbReference>
<dbReference type="RefSeq" id="WP_245807210.1">
    <property type="nucleotide sequence ID" value="NZ_FUZQ01000007.1"/>
</dbReference>
<dbReference type="SUPFAM" id="SSF161098">
    <property type="entry name" value="MetI-like"/>
    <property type="match status" value="1"/>
</dbReference>
<feature type="transmembrane region" description="Helical" evidence="6">
    <location>
        <begin position="45"/>
        <end position="67"/>
    </location>
</feature>
<gene>
    <name evidence="8" type="ORF">SAMN04324258_3705</name>
</gene>
<feature type="domain" description="ABC transmembrane type-1" evidence="7">
    <location>
        <begin position="41"/>
        <end position="220"/>
    </location>
</feature>
<organism evidence="8 9">
    <name type="scientific">Krasilnikoviella flava</name>
    <dbReference type="NCBI Taxonomy" id="526729"/>
    <lineage>
        <taxon>Bacteria</taxon>
        <taxon>Bacillati</taxon>
        <taxon>Actinomycetota</taxon>
        <taxon>Actinomycetes</taxon>
        <taxon>Micrococcales</taxon>
        <taxon>Promicromonosporaceae</taxon>
        <taxon>Krasilnikoviella</taxon>
    </lineage>
</organism>
<sequence>MSAAATGPVTMAQDTGVVSQAIAYLNDPLSWTGPGGILELGREHLALTAAAVLVAAAVALPVGAWLGHGRRGGGVTVWLTNASRAVPTLGIILLLATAGLFGDGATVVAAALFAAPVLLVNTYEGVRGADPSARDAAVGLGMPGRQVLTRVELPLATGLVAAGVRTAVVQVSATVPLAALAGGGGLGQIIALGMGTQRYGQVLAGGVLVAALALVLDGVFAVVQRLVTPAPLRASARR</sequence>
<dbReference type="InterPro" id="IPR051204">
    <property type="entry name" value="ABC_transp_perm/SBD"/>
</dbReference>
<evidence type="ECO:0000256" key="5">
    <source>
        <dbReference type="ARBA" id="ARBA00023136"/>
    </source>
</evidence>
<keyword evidence="3 6" id="KW-0812">Transmembrane</keyword>
<dbReference type="AlphaFoldDB" id="A0A1T5LR18"/>
<dbReference type="PANTHER" id="PTHR30177">
    <property type="entry name" value="GLYCINE BETAINE/L-PROLINE TRANSPORT SYSTEM PERMEASE PROTEIN PROW"/>
    <property type="match status" value="1"/>
</dbReference>
<dbReference type="InterPro" id="IPR000515">
    <property type="entry name" value="MetI-like"/>
</dbReference>
<evidence type="ECO:0000259" key="7">
    <source>
        <dbReference type="PROSITE" id="PS50928"/>
    </source>
</evidence>
<proteinExistence type="inferred from homology"/>
<comment type="subcellular location">
    <subcellularLocation>
        <location evidence="6">Cell membrane</location>
        <topology evidence="6">Multi-pass membrane protein</topology>
    </subcellularLocation>
    <subcellularLocation>
        <location evidence="1">Membrane</location>
        <topology evidence="1">Multi-pass membrane protein</topology>
    </subcellularLocation>
</comment>
<dbReference type="STRING" id="526729.SAMN04324258_3705"/>
<evidence type="ECO:0000256" key="4">
    <source>
        <dbReference type="ARBA" id="ARBA00022989"/>
    </source>
</evidence>
<feature type="transmembrane region" description="Helical" evidence="6">
    <location>
        <begin position="202"/>
        <end position="223"/>
    </location>
</feature>
<keyword evidence="5 6" id="KW-0472">Membrane</keyword>
<evidence type="ECO:0000313" key="9">
    <source>
        <dbReference type="Proteomes" id="UP000189777"/>
    </source>
</evidence>
<keyword evidence="9" id="KW-1185">Reference proteome</keyword>